<dbReference type="NCBIfam" id="TIGR01637">
    <property type="entry name" value="phage_arpU"/>
    <property type="match status" value="1"/>
</dbReference>
<accession>A0A0R1HMW0</accession>
<gene>
    <name evidence="1" type="ORF">FC96_GL001911</name>
</gene>
<keyword evidence="2" id="KW-1185">Reference proteome</keyword>
<reference evidence="1 2" key="1">
    <citation type="journal article" date="2015" name="Genome Announc.">
        <title>Expanding the biotechnology potential of lactobacilli through comparative genomics of 213 strains and associated genera.</title>
        <authorList>
            <person name="Sun Z."/>
            <person name="Harris H.M."/>
            <person name="McCann A."/>
            <person name="Guo C."/>
            <person name="Argimon S."/>
            <person name="Zhang W."/>
            <person name="Yang X."/>
            <person name="Jeffery I.B."/>
            <person name="Cooney J.C."/>
            <person name="Kagawa T.F."/>
            <person name="Liu W."/>
            <person name="Song Y."/>
            <person name="Salvetti E."/>
            <person name="Wrobel A."/>
            <person name="Rasinkangas P."/>
            <person name="Parkhill J."/>
            <person name="Rea M.C."/>
            <person name="O'Sullivan O."/>
            <person name="Ritari J."/>
            <person name="Douillard F.P."/>
            <person name="Paul Ross R."/>
            <person name="Yang R."/>
            <person name="Briner A.E."/>
            <person name="Felis G.E."/>
            <person name="de Vos W.M."/>
            <person name="Barrangou R."/>
            <person name="Klaenhammer T.R."/>
            <person name="Caufield P.W."/>
            <person name="Cui Y."/>
            <person name="Zhang H."/>
            <person name="O'Toole P.W."/>
        </authorList>
    </citation>
    <scope>NUCLEOTIDE SEQUENCE [LARGE SCALE GENOMIC DNA]</scope>
    <source>
        <strain evidence="1 2">JCM 15530</strain>
    </source>
</reference>
<evidence type="ECO:0008006" key="3">
    <source>
        <dbReference type="Google" id="ProtNLM"/>
    </source>
</evidence>
<name>A0A0R1HMW0_9LACO</name>
<dbReference type="EMBL" id="AZCX01000004">
    <property type="protein sequence ID" value="KRK48174.1"/>
    <property type="molecule type" value="Genomic_DNA"/>
</dbReference>
<dbReference type="Proteomes" id="UP000050911">
    <property type="component" value="Unassembled WGS sequence"/>
</dbReference>
<organism evidence="1 2">
    <name type="scientific">Secundilactobacillus kimchicus JCM 15530</name>
    <dbReference type="NCBI Taxonomy" id="1302272"/>
    <lineage>
        <taxon>Bacteria</taxon>
        <taxon>Bacillati</taxon>
        <taxon>Bacillota</taxon>
        <taxon>Bacilli</taxon>
        <taxon>Lactobacillales</taxon>
        <taxon>Lactobacillaceae</taxon>
        <taxon>Secundilactobacillus</taxon>
    </lineage>
</organism>
<proteinExistence type="predicted"/>
<dbReference type="OrthoDB" id="2301896at2"/>
<sequence length="150" mass="17303">MKSSAYFSKLDEEATLEKAKALLGDYVLLHRIERRDVISLRSPSMDGMPKSPNFKNTAENSLIEHSSATVVCTEIRHAIDALEREEYRYILKRKFLTEFPDKDDLIMDHIGYSKTQYTKIKKDAIIAFAFQFPPQLEEGNKLNDLLVFKA</sequence>
<dbReference type="AlphaFoldDB" id="A0A0R1HMW0"/>
<evidence type="ECO:0000313" key="1">
    <source>
        <dbReference type="EMBL" id="KRK48174.1"/>
    </source>
</evidence>
<dbReference type="PATRIC" id="fig|1302272.5.peg.1947"/>
<protein>
    <recommendedName>
        <fullName evidence="3">Phage transcriptional regulator, ArpU family</fullName>
    </recommendedName>
</protein>
<dbReference type="RefSeq" id="WP_054660763.1">
    <property type="nucleotide sequence ID" value="NZ_AZCX01000004.1"/>
</dbReference>
<dbReference type="InterPro" id="IPR006524">
    <property type="entry name" value="ArpU-like"/>
</dbReference>
<comment type="caution">
    <text evidence="1">The sequence shown here is derived from an EMBL/GenBank/DDBJ whole genome shotgun (WGS) entry which is preliminary data.</text>
</comment>
<evidence type="ECO:0000313" key="2">
    <source>
        <dbReference type="Proteomes" id="UP000050911"/>
    </source>
</evidence>